<evidence type="ECO:0000256" key="1">
    <source>
        <dbReference type="ARBA" id="ARBA00023125"/>
    </source>
</evidence>
<feature type="DNA-binding region" description="H-T-H motif" evidence="2">
    <location>
        <begin position="42"/>
        <end position="61"/>
    </location>
</feature>
<dbReference type="Pfam" id="PF00440">
    <property type="entry name" value="TetR_N"/>
    <property type="match status" value="2"/>
</dbReference>
<evidence type="ECO:0000313" key="4">
    <source>
        <dbReference type="EMBL" id="MBL1076829.1"/>
    </source>
</evidence>
<dbReference type="InterPro" id="IPR009057">
    <property type="entry name" value="Homeodomain-like_sf"/>
</dbReference>
<comment type="caution">
    <text evidence="4">The sequence shown here is derived from an EMBL/GenBank/DDBJ whole genome shotgun (WGS) entry which is preliminary data.</text>
</comment>
<evidence type="ECO:0000259" key="3">
    <source>
        <dbReference type="PROSITE" id="PS50977"/>
    </source>
</evidence>
<feature type="domain" description="HTH tetR-type" evidence="3">
    <location>
        <begin position="213"/>
        <end position="273"/>
    </location>
</feature>
<name>A0ABS1M8D8_9NOCA</name>
<keyword evidence="5" id="KW-1185">Reference proteome</keyword>
<dbReference type="PANTHER" id="PTHR30055">
    <property type="entry name" value="HTH-TYPE TRANSCRIPTIONAL REGULATOR RUTR"/>
    <property type="match status" value="1"/>
</dbReference>
<evidence type="ECO:0000313" key="5">
    <source>
        <dbReference type="Proteomes" id="UP000602198"/>
    </source>
</evidence>
<sequence>MTASRTRRPERPARGTRPANRRELIIAAATELYLRDGYAAVAMKDVADAVAIGPSALYRHFSGKQDLLYAVVAEALRTVEAVLDELLADPAADPADALAATMLAHRGVGVIWRSESRHLGRDARTELRRQLRGIVARLTEIQRLRRPELDPAQAEYLAWCLLAVTTSVSYHHLELPADRFLRLIADLSRAATAVALPPLSPAARHEPAPAWSPNRREAILRAATRLFARDGFTSVGIEDIGAAVGIAGPSVYNHFSSKSDILTAAMLRGNDLLRADMIRRLDRARDAADAADSLITSYCAFAMDYPDLIRLLVSEIDQLPPDDRHDSRVAQHAYIDEWSQLLRELHPAWDPTETRIRVHAALTVVNDTAATAHLRALENIGTAAVAVCRALLRTR</sequence>
<proteinExistence type="predicted"/>
<dbReference type="Gene3D" id="1.10.10.60">
    <property type="entry name" value="Homeodomain-like"/>
    <property type="match status" value="2"/>
</dbReference>
<protein>
    <submittedName>
        <fullName evidence="4">TetR/AcrR family transcriptional regulator</fullName>
    </submittedName>
</protein>
<reference evidence="4 5" key="1">
    <citation type="submission" date="2021-01" db="EMBL/GenBank/DDBJ databases">
        <title>WGS of actinomycetes isolated from Thailand.</title>
        <authorList>
            <person name="Thawai C."/>
        </authorList>
    </citation>
    <scope>NUCLEOTIDE SEQUENCE [LARGE SCALE GENOMIC DNA]</scope>
    <source>
        <strain evidence="4 5">LPG 2</strain>
    </source>
</reference>
<dbReference type="PROSITE" id="PS50977">
    <property type="entry name" value="HTH_TETR_2"/>
    <property type="match status" value="2"/>
</dbReference>
<dbReference type="Gene3D" id="1.10.357.10">
    <property type="entry name" value="Tetracycline Repressor, domain 2"/>
    <property type="match status" value="2"/>
</dbReference>
<dbReference type="EMBL" id="JAERRJ010000007">
    <property type="protein sequence ID" value="MBL1076829.1"/>
    <property type="molecule type" value="Genomic_DNA"/>
</dbReference>
<gene>
    <name evidence="4" type="ORF">JK358_20745</name>
</gene>
<evidence type="ECO:0000256" key="2">
    <source>
        <dbReference type="PROSITE-ProRule" id="PRU00335"/>
    </source>
</evidence>
<dbReference type="Proteomes" id="UP000602198">
    <property type="component" value="Unassembled WGS sequence"/>
</dbReference>
<dbReference type="PRINTS" id="PR00455">
    <property type="entry name" value="HTHTETR"/>
</dbReference>
<dbReference type="PANTHER" id="PTHR30055:SF237">
    <property type="entry name" value="TRANSCRIPTIONAL REPRESSOR MCE3R"/>
    <property type="match status" value="1"/>
</dbReference>
<dbReference type="RefSeq" id="WP_201949359.1">
    <property type="nucleotide sequence ID" value="NZ_JAERRJ010000007.1"/>
</dbReference>
<feature type="domain" description="HTH tetR-type" evidence="3">
    <location>
        <begin position="19"/>
        <end position="79"/>
    </location>
</feature>
<feature type="DNA-binding region" description="H-T-H motif" evidence="2">
    <location>
        <begin position="236"/>
        <end position="255"/>
    </location>
</feature>
<organism evidence="4 5">
    <name type="scientific">Nocardia acididurans</name>
    <dbReference type="NCBI Taxonomy" id="2802282"/>
    <lineage>
        <taxon>Bacteria</taxon>
        <taxon>Bacillati</taxon>
        <taxon>Actinomycetota</taxon>
        <taxon>Actinomycetes</taxon>
        <taxon>Mycobacteriales</taxon>
        <taxon>Nocardiaceae</taxon>
        <taxon>Nocardia</taxon>
    </lineage>
</organism>
<dbReference type="InterPro" id="IPR050109">
    <property type="entry name" value="HTH-type_TetR-like_transc_reg"/>
</dbReference>
<accession>A0ABS1M8D8</accession>
<dbReference type="InterPro" id="IPR001647">
    <property type="entry name" value="HTH_TetR"/>
</dbReference>
<dbReference type="SUPFAM" id="SSF46689">
    <property type="entry name" value="Homeodomain-like"/>
    <property type="match status" value="2"/>
</dbReference>
<keyword evidence="1 2" id="KW-0238">DNA-binding</keyword>